<dbReference type="EMBL" id="UINC01182067">
    <property type="protein sequence ID" value="SVD92075.1"/>
    <property type="molecule type" value="Genomic_DNA"/>
</dbReference>
<dbReference type="SUPFAM" id="SSF88713">
    <property type="entry name" value="Glycoside hydrolase/deacetylase"/>
    <property type="match status" value="1"/>
</dbReference>
<reference evidence="1" key="1">
    <citation type="submission" date="2018-05" db="EMBL/GenBank/DDBJ databases">
        <authorList>
            <person name="Lanie J.A."/>
            <person name="Ng W.-L."/>
            <person name="Kazmierczak K.M."/>
            <person name="Andrzejewski T.M."/>
            <person name="Davidsen T.M."/>
            <person name="Wayne K.J."/>
            <person name="Tettelin H."/>
            <person name="Glass J.I."/>
            <person name="Rusch D."/>
            <person name="Podicherti R."/>
            <person name="Tsui H.-C.T."/>
            <person name="Winkler M.E."/>
        </authorList>
    </citation>
    <scope>NUCLEOTIDE SEQUENCE</scope>
</reference>
<feature type="non-terminal residue" evidence="1">
    <location>
        <position position="1"/>
    </location>
</feature>
<organism evidence="1">
    <name type="scientific">marine metagenome</name>
    <dbReference type="NCBI Taxonomy" id="408172"/>
    <lineage>
        <taxon>unclassified sequences</taxon>
        <taxon>metagenomes</taxon>
        <taxon>ecological metagenomes</taxon>
    </lineage>
</organism>
<accession>A0A382ZAG2</accession>
<dbReference type="GO" id="GO:0005975">
    <property type="term" value="P:carbohydrate metabolic process"/>
    <property type="evidence" value="ECO:0007669"/>
    <property type="project" value="InterPro"/>
</dbReference>
<evidence type="ECO:0000313" key="1">
    <source>
        <dbReference type="EMBL" id="SVD92075.1"/>
    </source>
</evidence>
<name>A0A382ZAG2_9ZZZZ</name>
<protein>
    <recommendedName>
        <fullName evidence="2">NodB homology domain-containing protein</fullName>
    </recommendedName>
</protein>
<dbReference type="AlphaFoldDB" id="A0A382ZAG2"/>
<dbReference type="InterPro" id="IPR011330">
    <property type="entry name" value="Glyco_hydro/deAcase_b/a-brl"/>
</dbReference>
<proteinExistence type="predicted"/>
<feature type="non-terminal residue" evidence="1">
    <location>
        <position position="197"/>
    </location>
</feature>
<evidence type="ECO:0008006" key="2">
    <source>
        <dbReference type="Google" id="ProtNLM"/>
    </source>
</evidence>
<gene>
    <name evidence="1" type="ORF">METZ01_LOCUS444929</name>
</gene>
<dbReference type="Gene3D" id="3.20.20.370">
    <property type="entry name" value="Glycoside hydrolase/deacetylase"/>
    <property type="match status" value="1"/>
</dbReference>
<sequence>MKYIIVSIDTECDKDENWFVRRPLSFTNVTRGIRERLTPLFTRYNIKPTYLISPEVLNSRGSVETLKSIENCELGTHLHCEFIEPFADLNCNSTLITQNTLTYDIEFQKIKNLTDLFESQFNYSPLSFRAGRFGISSNTLTILSQLNYQVDSSIVPFRFQNYNGIKQSFFGAPLMPYYPSTNNYNKKGDSDILEVPI</sequence>